<dbReference type="HOGENOM" id="CLU_1212309_0_0_1"/>
<accession>R7SIV7</accession>
<dbReference type="KEGG" id="dsq:DICSQDRAFT_73283"/>
<organism evidence="1 2">
    <name type="scientific">Dichomitus squalens (strain LYAD-421)</name>
    <name type="common">Western red white-rot fungus</name>
    <dbReference type="NCBI Taxonomy" id="732165"/>
    <lineage>
        <taxon>Eukaryota</taxon>
        <taxon>Fungi</taxon>
        <taxon>Dikarya</taxon>
        <taxon>Basidiomycota</taxon>
        <taxon>Agaricomycotina</taxon>
        <taxon>Agaricomycetes</taxon>
        <taxon>Polyporales</taxon>
        <taxon>Polyporaceae</taxon>
        <taxon>Dichomitus</taxon>
    </lineage>
</organism>
<evidence type="ECO:0008006" key="3">
    <source>
        <dbReference type="Google" id="ProtNLM"/>
    </source>
</evidence>
<dbReference type="EMBL" id="JH719515">
    <property type="protein sequence ID" value="EJF55640.1"/>
    <property type="molecule type" value="Genomic_DNA"/>
</dbReference>
<reference evidence="1 2" key="1">
    <citation type="journal article" date="2012" name="Science">
        <title>The Paleozoic origin of enzymatic lignin decomposition reconstructed from 31 fungal genomes.</title>
        <authorList>
            <person name="Floudas D."/>
            <person name="Binder M."/>
            <person name="Riley R."/>
            <person name="Barry K."/>
            <person name="Blanchette R.A."/>
            <person name="Henrissat B."/>
            <person name="Martinez A.T."/>
            <person name="Otillar R."/>
            <person name="Spatafora J.W."/>
            <person name="Yadav J.S."/>
            <person name="Aerts A."/>
            <person name="Benoit I."/>
            <person name="Boyd A."/>
            <person name="Carlson A."/>
            <person name="Copeland A."/>
            <person name="Coutinho P.M."/>
            <person name="de Vries R.P."/>
            <person name="Ferreira P."/>
            <person name="Findley K."/>
            <person name="Foster B."/>
            <person name="Gaskell J."/>
            <person name="Glotzer D."/>
            <person name="Gorecki P."/>
            <person name="Heitman J."/>
            <person name="Hesse C."/>
            <person name="Hori C."/>
            <person name="Igarashi K."/>
            <person name="Jurgens J.A."/>
            <person name="Kallen N."/>
            <person name="Kersten P."/>
            <person name="Kohler A."/>
            <person name="Kuees U."/>
            <person name="Kumar T.K.A."/>
            <person name="Kuo A."/>
            <person name="LaButti K."/>
            <person name="Larrondo L.F."/>
            <person name="Lindquist E."/>
            <person name="Ling A."/>
            <person name="Lombard V."/>
            <person name="Lucas S."/>
            <person name="Lundell T."/>
            <person name="Martin R."/>
            <person name="McLaughlin D.J."/>
            <person name="Morgenstern I."/>
            <person name="Morin E."/>
            <person name="Murat C."/>
            <person name="Nagy L.G."/>
            <person name="Nolan M."/>
            <person name="Ohm R.A."/>
            <person name="Patyshakuliyeva A."/>
            <person name="Rokas A."/>
            <person name="Ruiz-Duenas F.J."/>
            <person name="Sabat G."/>
            <person name="Salamov A."/>
            <person name="Samejima M."/>
            <person name="Schmutz J."/>
            <person name="Slot J.C."/>
            <person name="St John F."/>
            <person name="Stenlid J."/>
            <person name="Sun H."/>
            <person name="Sun S."/>
            <person name="Syed K."/>
            <person name="Tsang A."/>
            <person name="Wiebenga A."/>
            <person name="Young D."/>
            <person name="Pisabarro A."/>
            <person name="Eastwood D.C."/>
            <person name="Martin F."/>
            <person name="Cullen D."/>
            <person name="Grigoriev I.V."/>
            <person name="Hibbett D.S."/>
        </authorList>
    </citation>
    <scope>NUCLEOTIDE SEQUENCE [LARGE SCALE GENOMIC DNA]</scope>
    <source>
        <strain evidence="1 2">LYAD-421 SS1</strain>
    </source>
</reference>
<dbReference type="SUPFAM" id="SSF52540">
    <property type="entry name" value="P-loop containing nucleoside triphosphate hydrolases"/>
    <property type="match status" value="1"/>
</dbReference>
<dbReference type="GeneID" id="18843941"/>
<dbReference type="OMA" id="WESGVED"/>
<protein>
    <recommendedName>
        <fullName evidence="3">SNF2 N-terminal domain-containing protein</fullName>
    </recommendedName>
</protein>
<dbReference type="OrthoDB" id="2757769at2759"/>
<dbReference type="Proteomes" id="UP000053319">
    <property type="component" value="Unassembled WGS sequence"/>
</dbReference>
<evidence type="ECO:0000313" key="2">
    <source>
        <dbReference type="Proteomes" id="UP000053319"/>
    </source>
</evidence>
<feature type="non-terminal residue" evidence="1">
    <location>
        <position position="230"/>
    </location>
</feature>
<name>R7SIV7_DICSQ</name>
<evidence type="ECO:0000313" key="1">
    <source>
        <dbReference type="EMBL" id="EJF55640.1"/>
    </source>
</evidence>
<proteinExistence type="predicted"/>
<dbReference type="InterPro" id="IPR027417">
    <property type="entry name" value="P-loop_NTPase"/>
</dbReference>
<sequence>MLANDPRTQWVIEELDQVLHEIEVGPETEIEERPAEDIDISDWESGVEDLQDKSPDAVWDILGFPTKRFPGFNEVEDPTSALDPWDNKKWEAFIKKGQGVPFAPRWHQLVGVVKMMRQLIEGRPLLLMDQVGIGKTLQVVGTLCMYVAFRRHFARYGRFPGHFGKIPLAVAPDEPTADIGVDPELCLFGHSFGVIVMDEAGKLRNLNRQWTCFRELVKRGHAAIAMTATP</sequence>
<gene>
    <name evidence="1" type="ORF">DICSQDRAFT_73283</name>
</gene>
<dbReference type="RefSeq" id="XP_007371618.1">
    <property type="nucleotide sequence ID" value="XM_007371556.1"/>
</dbReference>
<dbReference type="AlphaFoldDB" id="R7SIV7"/>